<organism evidence="1 2">
    <name type="scientific">Streptomyces aureus</name>
    <dbReference type="NCBI Taxonomy" id="193461"/>
    <lineage>
        <taxon>Bacteria</taxon>
        <taxon>Bacillati</taxon>
        <taxon>Actinomycetota</taxon>
        <taxon>Actinomycetes</taxon>
        <taxon>Kitasatosporales</taxon>
        <taxon>Streptomycetaceae</taxon>
        <taxon>Streptomyces</taxon>
    </lineage>
</organism>
<dbReference type="Proteomes" id="UP001571476">
    <property type="component" value="Unassembled WGS sequence"/>
</dbReference>
<name>A0ABV4SLS5_9ACTN</name>
<evidence type="ECO:0000313" key="1">
    <source>
        <dbReference type="EMBL" id="MFA3838970.1"/>
    </source>
</evidence>
<dbReference type="EMBL" id="JBGOSP010000011">
    <property type="protein sequence ID" value="MFA3838970.1"/>
    <property type="molecule type" value="Genomic_DNA"/>
</dbReference>
<keyword evidence="2" id="KW-1185">Reference proteome</keyword>
<gene>
    <name evidence="1" type="ORF">ACEG43_22775</name>
</gene>
<comment type="caution">
    <text evidence="1">The sequence shown here is derived from an EMBL/GenBank/DDBJ whole genome shotgun (WGS) entry which is preliminary data.</text>
</comment>
<sequence length="60" mass="6563">MLCDAGEQVAGPGVLAYGFAQVALDLTVFVHQRNLQLGIENVGKLLERTLILLRRAERQG</sequence>
<reference evidence="1 2" key="1">
    <citation type="submission" date="2024-08" db="EMBL/GenBank/DDBJ databases">
        <title>Genome sequence of Streptomyces aureus CACIA-1.46HGO.</title>
        <authorList>
            <person name="Evangelista-Martinez Z."/>
        </authorList>
    </citation>
    <scope>NUCLEOTIDE SEQUENCE [LARGE SCALE GENOMIC DNA]</scope>
    <source>
        <strain evidence="1 2">CACIA-1.46HGO</strain>
    </source>
</reference>
<evidence type="ECO:0000313" key="2">
    <source>
        <dbReference type="Proteomes" id="UP001571476"/>
    </source>
</evidence>
<dbReference type="RefSeq" id="WP_372563911.1">
    <property type="nucleotide sequence ID" value="NZ_JBGOSP010000011.1"/>
</dbReference>
<accession>A0ABV4SLS5</accession>
<protein>
    <submittedName>
        <fullName evidence="1">Uncharacterized protein</fullName>
    </submittedName>
</protein>
<proteinExistence type="predicted"/>